<sequence>MELAVFDNDPTLYLFTSLTAGSSHIVTATSRIETILKANKIPFTYKDTATDDLARKLFQRRAMGKKLPMLVQGGYVIADLEEIEEWNEYGELHDNIKVVAAAPMTPKPVPGAASAPKTTAQAPAKQENKDPATALAMRVLSAEAAAKGAAKKPIPVNIATTNPLLTEKVNTPTTPSKAAAARGILSPKSVPLPATPTVEATKKEGVKAAEKKATASTTKKNDIAKSAEKKDTAKSTERKATASTTKKTDTSKSAEKKGTAKPTEKKAAASTTKKNDTPKSAQKKDTAKFTGKKGEKAGDTMKAIPRLAKPGDNKYKSDAPPRDIATGGVSEAPVAVHHSNTEASPEDIKANENSQATKEDDDEDEDEESEEEESDEEESSEDETDEEAGDPGPDVMSTLSPLYRGPKPEHEEKVVASVKKEESSEEDESDESDESEEDESEEEAPTASKIPAAKKPELSAKAGEKPVVKAKEESSEEEEDEDEEESDSSDSSEEESDEEDEAPTASKAPAGEKSAVSTKANEKSAQGKESKTQDQSAKAGDKAGVSVED</sequence>
<gene>
    <name evidence="2" type="ORF">BU16DRAFT_524877</name>
</gene>
<reference evidence="2" key="1">
    <citation type="journal article" date="2020" name="Stud. Mycol.">
        <title>101 Dothideomycetes genomes: a test case for predicting lifestyles and emergence of pathogens.</title>
        <authorList>
            <person name="Haridas S."/>
            <person name="Albert R."/>
            <person name="Binder M."/>
            <person name="Bloem J."/>
            <person name="Labutti K."/>
            <person name="Salamov A."/>
            <person name="Andreopoulos B."/>
            <person name="Baker S."/>
            <person name="Barry K."/>
            <person name="Bills G."/>
            <person name="Bluhm B."/>
            <person name="Cannon C."/>
            <person name="Castanera R."/>
            <person name="Culley D."/>
            <person name="Daum C."/>
            <person name="Ezra D."/>
            <person name="Gonzalez J."/>
            <person name="Henrissat B."/>
            <person name="Kuo A."/>
            <person name="Liang C."/>
            <person name="Lipzen A."/>
            <person name="Lutzoni F."/>
            <person name="Magnuson J."/>
            <person name="Mondo S."/>
            <person name="Nolan M."/>
            <person name="Ohm R."/>
            <person name="Pangilinan J."/>
            <person name="Park H.-J."/>
            <person name="Ramirez L."/>
            <person name="Alfaro M."/>
            <person name="Sun H."/>
            <person name="Tritt A."/>
            <person name="Yoshinaga Y."/>
            <person name="Zwiers L.-H."/>
            <person name="Turgeon B."/>
            <person name="Goodwin S."/>
            <person name="Spatafora J."/>
            <person name="Crous P."/>
            <person name="Grigoriev I."/>
        </authorList>
    </citation>
    <scope>NUCLEOTIDE SEQUENCE</scope>
    <source>
        <strain evidence="2">CBS 269.34</strain>
    </source>
</reference>
<dbReference type="OrthoDB" id="9932926at2759"/>
<dbReference type="EMBL" id="MU004185">
    <property type="protein sequence ID" value="KAF2498834.1"/>
    <property type="molecule type" value="Genomic_DNA"/>
</dbReference>
<organism evidence="2 3">
    <name type="scientific">Lophium mytilinum</name>
    <dbReference type="NCBI Taxonomy" id="390894"/>
    <lineage>
        <taxon>Eukaryota</taxon>
        <taxon>Fungi</taxon>
        <taxon>Dikarya</taxon>
        <taxon>Ascomycota</taxon>
        <taxon>Pezizomycotina</taxon>
        <taxon>Dothideomycetes</taxon>
        <taxon>Pleosporomycetidae</taxon>
        <taxon>Mytilinidiales</taxon>
        <taxon>Mytilinidiaceae</taxon>
        <taxon>Lophium</taxon>
    </lineage>
</organism>
<feature type="compositionally biased region" description="Acidic residues" evidence="1">
    <location>
        <begin position="359"/>
        <end position="389"/>
    </location>
</feature>
<dbReference type="InterPro" id="IPR036249">
    <property type="entry name" value="Thioredoxin-like_sf"/>
</dbReference>
<feature type="compositionally biased region" description="Basic and acidic residues" evidence="1">
    <location>
        <begin position="520"/>
        <end position="532"/>
    </location>
</feature>
<feature type="region of interest" description="Disordered" evidence="1">
    <location>
        <begin position="108"/>
        <end position="130"/>
    </location>
</feature>
<evidence type="ECO:0000256" key="1">
    <source>
        <dbReference type="SAM" id="MobiDB-lite"/>
    </source>
</evidence>
<dbReference type="SUPFAM" id="SSF52833">
    <property type="entry name" value="Thioredoxin-like"/>
    <property type="match status" value="1"/>
</dbReference>
<protein>
    <submittedName>
        <fullName evidence="2">Uncharacterized protein</fullName>
    </submittedName>
</protein>
<dbReference type="CDD" id="cd00570">
    <property type="entry name" value="GST_N_family"/>
    <property type="match status" value="1"/>
</dbReference>
<dbReference type="Gene3D" id="3.40.30.10">
    <property type="entry name" value="Glutaredoxin"/>
    <property type="match status" value="1"/>
</dbReference>
<proteinExistence type="predicted"/>
<accession>A0A6A6R3F9</accession>
<evidence type="ECO:0000313" key="2">
    <source>
        <dbReference type="EMBL" id="KAF2498834.1"/>
    </source>
</evidence>
<keyword evidence="3" id="KW-1185">Reference proteome</keyword>
<evidence type="ECO:0000313" key="3">
    <source>
        <dbReference type="Proteomes" id="UP000799750"/>
    </source>
</evidence>
<dbReference type="PROSITE" id="PS51354">
    <property type="entry name" value="GLUTAREDOXIN_2"/>
    <property type="match status" value="1"/>
</dbReference>
<dbReference type="Proteomes" id="UP000799750">
    <property type="component" value="Unassembled WGS sequence"/>
</dbReference>
<feature type="compositionally biased region" description="Acidic residues" evidence="1">
    <location>
        <begin position="423"/>
        <end position="444"/>
    </location>
</feature>
<dbReference type="AlphaFoldDB" id="A0A6A6R3F9"/>
<feature type="compositionally biased region" description="Basic and acidic residues" evidence="1">
    <location>
        <begin position="200"/>
        <end position="299"/>
    </location>
</feature>
<feature type="region of interest" description="Disordered" evidence="1">
    <location>
        <begin position="167"/>
        <end position="549"/>
    </location>
</feature>
<feature type="compositionally biased region" description="Basic and acidic residues" evidence="1">
    <location>
        <begin position="454"/>
        <end position="473"/>
    </location>
</feature>
<feature type="compositionally biased region" description="Polar residues" evidence="1">
    <location>
        <begin position="167"/>
        <end position="176"/>
    </location>
</feature>
<feature type="compositionally biased region" description="Acidic residues" evidence="1">
    <location>
        <begin position="474"/>
        <end position="502"/>
    </location>
</feature>
<feature type="compositionally biased region" description="Basic and acidic residues" evidence="1">
    <location>
        <begin position="406"/>
        <end position="422"/>
    </location>
</feature>
<name>A0A6A6R3F9_9PEZI</name>
<feature type="compositionally biased region" description="Basic and acidic residues" evidence="1">
    <location>
        <begin position="309"/>
        <end position="321"/>
    </location>
</feature>